<dbReference type="PANTHER" id="PTHR45453:SF1">
    <property type="entry name" value="PHOSPHATE REGULON SENSOR PROTEIN PHOR"/>
    <property type="match status" value="1"/>
</dbReference>
<evidence type="ECO:0000256" key="10">
    <source>
        <dbReference type="ARBA" id="ARBA00022692"/>
    </source>
</evidence>
<dbReference type="InterPro" id="IPR000014">
    <property type="entry name" value="PAS"/>
</dbReference>
<keyword evidence="14" id="KW-1133">Transmembrane helix</keyword>
<dbReference type="GO" id="GO:0004721">
    <property type="term" value="F:phosphoprotein phosphatase activity"/>
    <property type="evidence" value="ECO:0007669"/>
    <property type="project" value="InterPro"/>
</dbReference>
<evidence type="ECO:0000256" key="11">
    <source>
        <dbReference type="ARBA" id="ARBA00022741"/>
    </source>
</evidence>
<dbReference type="InterPro" id="IPR050351">
    <property type="entry name" value="BphY/WalK/GraS-like"/>
</dbReference>
<keyword evidence="6" id="KW-1003">Cell membrane</keyword>
<dbReference type="SUPFAM" id="SSF47384">
    <property type="entry name" value="Homodimeric domain of signal transducing histidine kinase"/>
    <property type="match status" value="1"/>
</dbReference>
<keyword evidence="19" id="KW-1185">Reference proteome</keyword>
<dbReference type="GO" id="GO:0016036">
    <property type="term" value="P:cellular response to phosphate starvation"/>
    <property type="evidence" value="ECO:0007669"/>
    <property type="project" value="TreeGrafter"/>
</dbReference>
<dbReference type="GO" id="GO:0005524">
    <property type="term" value="F:ATP binding"/>
    <property type="evidence" value="ECO:0007669"/>
    <property type="project" value="UniProtKB-KW"/>
</dbReference>
<dbReference type="SUPFAM" id="SSF55874">
    <property type="entry name" value="ATPase domain of HSP90 chaperone/DNA topoisomerase II/histidine kinase"/>
    <property type="match status" value="1"/>
</dbReference>
<evidence type="ECO:0000256" key="7">
    <source>
        <dbReference type="ARBA" id="ARBA00022553"/>
    </source>
</evidence>
<dbReference type="Gene3D" id="1.10.287.130">
    <property type="match status" value="1"/>
</dbReference>
<dbReference type="InterPro" id="IPR036890">
    <property type="entry name" value="HATPase_C_sf"/>
</dbReference>
<dbReference type="CDD" id="cd00130">
    <property type="entry name" value="PAS"/>
    <property type="match status" value="1"/>
</dbReference>
<keyword evidence="9" id="KW-0808">Transferase</keyword>
<evidence type="ECO:0000256" key="12">
    <source>
        <dbReference type="ARBA" id="ARBA00022777"/>
    </source>
</evidence>
<dbReference type="OrthoDB" id="9813151at2"/>
<protein>
    <recommendedName>
        <fullName evidence="4">Phosphate regulon sensor protein PhoR</fullName>
        <ecNumber evidence="3">2.7.13.3</ecNumber>
    </recommendedName>
</protein>
<evidence type="ECO:0000256" key="2">
    <source>
        <dbReference type="ARBA" id="ARBA00004429"/>
    </source>
</evidence>
<evidence type="ECO:0000256" key="14">
    <source>
        <dbReference type="ARBA" id="ARBA00022989"/>
    </source>
</evidence>
<keyword evidence="5" id="KW-0813">Transport</keyword>
<dbReference type="EC" id="2.7.13.3" evidence="3"/>
<dbReference type="SUPFAM" id="SSF55785">
    <property type="entry name" value="PYP-like sensor domain (PAS domain)"/>
    <property type="match status" value="1"/>
</dbReference>
<organism evidence="18 19">
    <name type="scientific">Fluviibacter phosphoraccumulans</name>
    <dbReference type="NCBI Taxonomy" id="1751046"/>
    <lineage>
        <taxon>Bacteria</taxon>
        <taxon>Pseudomonadati</taxon>
        <taxon>Pseudomonadota</taxon>
        <taxon>Betaproteobacteria</taxon>
        <taxon>Rhodocyclales</taxon>
        <taxon>Fluviibacteraceae</taxon>
        <taxon>Fluviibacter</taxon>
    </lineage>
</organism>
<keyword evidence="7" id="KW-0597">Phosphoprotein</keyword>
<dbReference type="EMBL" id="AP022345">
    <property type="protein sequence ID" value="BBU68578.1"/>
    <property type="molecule type" value="Genomic_DNA"/>
</dbReference>
<keyword evidence="13" id="KW-0067">ATP-binding</keyword>
<evidence type="ECO:0000256" key="9">
    <source>
        <dbReference type="ARBA" id="ARBA00022679"/>
    </source>
</evidence>
<dbReference type="AlphaFoldDB" id="A0A679HSG6"/>
<keyword evidence="10" id="KW-0812">Transmembrane</keyword>
<comment type="catalytic activity">
    <reaction evidence="1">
        <text>ATP + protein L-histidine = ADP + protein N-phospho-L-histidine.</text>
        <dbReference type="EC" id="2.7.13.3"/>
    </reaction>
</comment>
<comment type="subcellular location">
    <subcellularLocation>
        <location evidence="2">Cell inner membrane</location>
        <topology evidence="2">Multi-pass membrane protein</topology>
    </subcellularLocation>
</comment>
<dbReference type="CDD" id="cd00082">
    <property type="entry name" value="HisKA"/>
    <property type="match status" value="1"/>
</dbReference>
<dbReference type="Proteomes" id="UP000463961">
    <property type="component" value="Chromosome"/>
</dbReference>
<dbReference type="GO" id="GO:0006817">
    <property type="term" value="P:phosphate ion transport"/>
    <property type="evidence" value="ECO:0007669"/>
    <property type="project" value="UniProtKB-KW"/>
</dbReference>
<dbReference type="Pfam" id="PF02518">
    <property type="entry name" value="HATPase_c"/>
    <property type="match status" value="1"/>
</dbReference>
<reference evidence="19" key="1">
    <citation type="submission" date="2020-01" db="EMBL/GenBank/DDBJ databases">
        <title>Phosphoaccumulans saitamaens gen. nov., sp. nov., a polyphosphate accumulating bacterium isolated from surface river water.</title>
        <authorList>
            <person name="Watanabe K."/>
            <person name="Suda W."/>
        </authorList>
    </citation>
    <scope>NUCLEOTIDE SEQUENCE [LARGE SCALE GENOMIC DNA]</scope>
    <source>
        <strain evidence="19">ICHIAU1</strain>
    </source>
</reference>
<dbReference type="Pfam" id="PF00512">
    <property type="entry name" value="HisKA"/>
    <property type="match status" value="1"/>
</dbReference>
<dbReference type="InterPro" id="IPR005467">
    <property type="entry name" value="His_kinase_dom"/>
</dbReference>
<evidence type="ECO:0000256" key="13">
    <source>
        <dbReference type="ARBA" id="ARBA00022840"/>
    </source>
</evidence>
<dbReference type="InterPro" id="IPR003661">
    <property type="entry name" value="HisK_dim/P_dom"/>
</dbReference>
<dbReference type="Pfam" id="PF00989">
    <property type="entry name" value="PAS"/>
    <property type="match status" value="1"/>
</dbReference>
<evidence type="ECO:0000256" key="6">
    <source>
        <dbReference type="ARBA" id="ARBA00022475"/>
    </source>
</evidence>
<keyword evidence="11" id="KW-0547">Nucleotide-binding</keyword>
<dbReference type="FunFam" id="1.10.287.130:FF:000008">
    <property type="entry name" value="Two-component sensor histidine kinase"/>
    <property type="match status" value="1"/>
</dbReference>
<proteinExistence type="predicted"/>
<dbReference type="Gene3D" id="3.30.450.20">
    <property type="entry name" value="PAS domain"/>
    <property type="match status" value="1"/>
</dbReference>
<evidence type="ECO:0000256" key="17">
    <source>
        <dbReference type="ARBA" id="ARBA00025207"/>
    </source>
</evidence>
<evidence type="ECO:0000256" key="1">
    <source>
        <dbReference type="ARBA" id="ARBA00000085"/>
    </source>
</evidence>
<accession>A0A679HSG6</accession>
<evidence type="ECO:0000256" key="8">
    <source>
        <dbReference type="ARBA" id="ARBA00022592"/>
    </source>
</evidence>
<gene>
    <name evidence="18" type="primary">phoR</name>
    <name evidence="18" type="ORF">ICHIAU1_08610</name>
</gene>
<dbReference type="Gene3D" id="3.30.565.10">
    <property type="entry name" value="Histidine kinase-like ATPase, C-terminal domain"/>
    <property type="match status" value="1"/>
</dbReference>
<keyword evidence="15" id="KW-0902">Two-component regulatory system</keyword>
<dbReference type="SMART" id="SM00388">
    <property type="entry name" value="HisKA"/>
    <property type="match status" value="1"/>
</dbReference>
<dbReference type="InterPro" id="IPR004358">
    <property type="entry name" value="Sig_transdc_His_kin-like_C"/>
</dbReference>
<evidence type="ECO:0000256" key="4">
    <source>
        <dbReference type="ARBA" id="ARBA00019665"/>
    </source>
</evidence>
<dbReference type="InterPro" id="IPR014310">
    <property type="entry name" value="Sig_transdc_His_kinase_PhoR"/>
</dbReference>
<evidence type="ECO:0000256" key="15">
    <source>
        <dbReference type="ARBA" id="ARBA00023012"/>
    </source>
</evidence>
<evidence type="ECO:0000256" key="5">
    <source>
        <dbReference type="ARBA" id="ARBA00022448"/>
    </source>
</evidence>
<dbReference type="InterPro" id="IPR003594">
    <property type="entry name" value="HATPase_dom"/>
</dbReference>
<dbReference type="NCBIfam" id="TIGR02966">
    <property type="entry name" value="phoR_proteo"/>
    <property type="match status" value="1"/>
</dbReference>
<sequence length="409" mass="45929">MTFLEGLLLGVTGVLGYRLYVHRRYLNRMLRWISGPLDAPVPDASGVWGEFVSRMNRRVKTRQQEKDLLESALEQFQSALEALPDGVIFMDDHHRILWMNALAADMMGLLPTQDKGMPIEHLVREPDFVAYLQTGDYSESLMFHPNSRNQVCYMITLISYGADRQLLAIRDLTQLEKLENVRRDFVANVSHELKTPLTVINGFIETLQTHHETLSTEKRQRFLDLALAQSHHMGRLVQDLLTLSSLEARATLVDETQVKVKPLIDDLVISAEAISAGAHTITMDIPEDLTIHGSATALRSIFGNLINNAVNYTPADGKIHISWRNVANEGVFSVQDTGIGIPAVHLPRLSERFYRVDRGRSRETGGTGLGLAIVKHALSRHQGHLEIKSQVNVGSTFEAWFPKARLNQS</sequence>
<dbReference type="PRINTS" id="PR00344">
    <property type="entry name" value="BCTRLSENSOR"/>
</dbReference>
<dbReference type="InterPro" id="IPR035965">
    <property type="entry name" value="PAS-like_dom_sf"/>
</dbReference>
<dbReference type="GO" id="GO:0000155">
    <property type="term" value="F:phosphorelay sensor kinase activity"/>
    <property type="evidence" value="ECO:0007669"/>
    <property type="project" value="InterPro"/>
</dbReference>
<name>A0A679HSG6_9RHOO</name>
<evidence type="ECO:0000313" key="19">
    <source>
        <dbReference type="Proteomes" id="UP000463961"/>
    </source>
</evidence>
<dbReference type="PANTHER" id="PTHR45453">
    <property type="entry name" value="PHOSPHATE REGULON SENSOR PROTEIN PHOR"/>
    <property type="match status" value="1"/>
</dbReference>
<dbReference type="PROSITE" id="PS50109">
    <property type="entry name" value="HIS_KIN"/>
    <property type="match status" value="1"/>
</dbReference>
<dbReference type="Pfam" id="PF11808">
    <property type="entry name" value="PhoR"/>
    <property type="match status" value="1"/>
</dbReference>
<dbReference type="GO" id="GO:0006355">
    <property type="term" value="P:regulation of DNA-templated transcription"/>
    <property type="evidence" value="ECO:0007669"/>
    <property type="project" value="InterPro"/>
</dbReference>
<keyword evidence="12 18" id="KW-0418">Kinase</keyword>
<dbReference type="PROSITE" id="PS50112">
    <property type="entry name" value="PAS"/>
    <property type="match status" value="1"/>
</dbReference>
<dbReference type="SMART" id="SM00091">
    <property type="entry name" value="PAS"/>
    <property type="match status" value="1"/>
</dbReference>
<evidence type="ECO:0000256" key="16">
    <source>
        <dbReference type="ARBA" id="ARBA00023136"/>
    </source>
</evidence>
<keyword evidence="16" id="KW-0472">Membrane</keyword>
<evidence type="ECO:0000256" key="3">
    <source>
        <dbReference type="ARBA" id="ARBA00012438"/>
    </source>
</evidence>
<dbReference type="InterPro" id="IPR013767">
    <property type="entry name" value="PAS_fold"/>
</dbReference>
<keyword evidence="8" id="KW-0592">Phosphate transport</keyword>
<dbReference type="GO" id="GO:0005886">
    <property type="term" value="C:plasma membrane"/>
    <property type="evidence" value="ECO:0007669"/>
    <property type="project" value="UniProtKB-SubCell"/>
</dbReference>
<comment type="function">
    <text evidence="17">Member of the two-component regulatory system PhoR/PhoB involved in the phosphate regulon genes expression. PhoR may function as a membrane-associated protein kinase that phosphorylates PhoB in response to environmental signals.</text>
</comment>
<dbReference type="InterPro" id="IPR021766">
    <property type="entry name" value="PhoR_N"/>
</dbReference>
<dbReference type="InterPro" id="IPR036097">
    <property type="entry name" value="HisK_dim/P_sf"/>
</dbReference>
<dbReference type="FunFam" id="3.30.565.10:FF:000006">
    <property type="entry name" value="Sensor histidine kinase WalK"/>
    <property type="match status" value="1"/>
</dbReference>
<dbReference type="SMART" id="SM00387">
    <property type="entry name" value="HATPase_c"/>
    <property type="match status" value="1"/>
</dbReference>
<evidence type="ECO:0000313" key="18">
    <source>
        <dbReference type="EMBL" id="BBU68578.1"/>
    </source>
</evidence>
<dbReference type="RefSeq" id="WP_162050642.1">
    <property type="nucleotide sequence ID" value="NZ_AP019011.1"/>
</dbReference>